<accession>A0ABY4K9E2</accession>
<dbReference type="EMBL" id="CP096203">
    <property type="protein sequence ID" value="UPQ77416.1"/>
    <property type="molecule type" value="Genomic_DNA"/>
</dbReference>
<dbReference type="InterPro" id="IPR011990">
    <property type="entry name" value="TPR-like_helical_dom_sf"/>
</dbReference>
<keyword evidence="1" id="KW-0472">Membrane</keyword>
<keyword evidence="3" id="KW-1185">Reference proteome</keyword>
<evidence type="ECO:0000313" key="2">
    <source>
        <dbReference type="EMBL" id="UPQ77416.1"/>
    </source>
</evidence>
<name>A0ABY4K9E2_9FLAO</name>
<feature type="transmembrane region" description="Helical" evidence="1">
    <location>
        <begin position="12"/>
        <end position="31"/>
    </location>
</feature>
<keyword evidence="1" id="KW-1133">Transmembrane helix</keyword>
<evidence type="ECO:0000256" key="1">
    <source>
        <dbReference type="SAM" id="Phobius"/>
    </source>
</evidence>
<feature type="transmembrane region" description="Helical" evidence="1">
    <location>
        <begin position="37"/>
        <end position="58"/>
    </location>
</feature>
<keyword evidence="1" id="KW-0812">Transmembrane</keyword>
<dbReference type="Proteomes" id="UP000830552">
    <property type="component" value="Chromosome"/>
</dbReference>
<dbReference type="RefSeq" id="WP_248394730.1">
    <property type="nucleotide sequence ID" value="NZ_CP096203.1"/>
</dbReference>
<reference evidence="2" key="1">
    <citation type="submission" date="2022-04" db="EMBL/GenBank/DDBJ databases">
        <title>Evolutionary, genomic, and biogeographic characterization of Chryseobacterium nepalense represented by a plastic-degrading bacterium AC3.</title>
        <authorList>
            <person name="Yin Z."/>
            <person name="Liu X."/>
            <person name="Wang D."/>
            <person name="Xie Z."/>
        </authorList>
    </citation>
    <scope>NUCLEOTIDE SEQUENCE</scope>
    <source>
        <strain evidence="2">AC3</strain>
    </source>
</reference>
<proteinExistence type="predicted"/>
<evidence type="ECO:0000313" key="3">
    <source>
        <dbReference type="Proteomes" id="UP000830552"/>
    </source>
</evidence>
<dbReference type="SUPFAM" id="SSF48452">
    <property type="entry name" value="TPR-like"/>
    <property type="match status" value="1"/>
</dbReference>
<protein>
    <submittedName>
        <fullName evidence="2">Soluble NSF attachment family protein</fullName>
    </submittedName>
</protein>
<gene>
    <name evidence="2" type="ORF">M0D58_07745</name>
</gene>
<sequence length="339" mass="39809">MRNRKFLDKFLVAFFVLVLFKIIAIIAQWSQQAIQDALAGVFKFIFFVCIVVVLIVLLQSKEKDPLPPVQKKYGGNGVPLDSSIFDRLKSMYEDIAEKHIQNNEYKNAAVVYMNLLKDYYRAAKTLENGEFYNEAAAVYLKKLNNKADAANCYVNAKQYDKAIILYKELQQKEKVGDLYKMIDDFENAFLFYQMVVDDYLMSYQMVKASLIYRNKMDMHQEAQKVLLRGWEENHDPLNCLQQYFDNIGDVKKLEHEILQIFGQTPSDKKIIYLEAMKQEFKKSPELRVPTRNIAYEIIAEKVTTRSEIVNELKHFNPDDEVILKDISRYKTSRNKMFRN</sequence>
<organism evidence="2 3">
    <name type="scientific">Chryseobacterium nepalense</name>
    <dbReference type="NCBI Taxonomy" id="1854498"/>
    <lineage>
        <taxon>Bacteria</taxon>
        <taxon>Pseudomonadati</taxon>
        <taxon>Bacteroidota</taxon>
        <taxon>Flavobacteriia</taxon>
        <taxon>Flavobacteriales</taxon>
        <taxon>Weeksellaceae</taxon>
        <taxon>Chryseobacterium group</taxon>
        <taxon>Chryseobacterium</taxon>
    </lineage>
</organism>
<dbReference type="Gene3D" id="1.25.40.470">
    <property type="match status" value="1"/>
</dbReference>